<reference evidence="12 14" key="1">
    <citation type="submission" date="2018-05" db="EMBL/GenBank/DDBJ databases">
        <authorList>
            <consortium name="PulseNet: The National Subtyping Network for Foodborne Disease Surveillance"/>
            <person name="Tarr C.L."/>
            <person name="Trees E."/>
            <person name="Katz L.S."/>
            <person name="Carleton-Romer H.A."/>
            <person name="Stroika S."/>
            <person name="Kucerova Z."/>
            <person name="Roache K.F."/>
            <person name="Sabol A.L."/>
            <person name="Besser J."/>
            <person name="Gerner-Smidt P."/>
        </authorList>
    </citation>
    <scope>NUCLEOTIDE SEQUENCE</scope>
    <source>
        <strain evidence="12">2014D-0197</strain>
        <strain evidence="11 14">2016D-0221</strain>
        <strain evidence="13">D4313</strain>
    </source>
</reference>
<dbReference type="InterPro" id="IPR045275">
    <property type="entry name" value="MscS_archaea/bacteria_type"/>
</dbReference>
<evidence type="ECO:0000313" key="12">
    <source>
        <dbReference type="EMBL" id="EAK0453057.1"/>
    </source>
</evidence>
<keyword evidence="4 7" id="KW-0812">Transmembrane</keyword>
<dbReference type="InterPro" id="IPR049278">
    <property type="entry name" value="MS_channel_C"/>
</dbReference>
<evidence type="ECO:0000256" key="7">
    <source>
        <dbReference type="SAM" id="Phobius"/>
    </source>
</evidence>
<dbReference type="SUPFAM" id="SSF50182">
    <property type="entry name" value="Sm-like ribonucleoproteins"/>
    <property type="match status" value="1"/>
</dbReference>
<dbReference type="SUPFAM" id="SSF82861">
    <property type="entry name" value="Mechanosensitive channel protein MscS (YggB), transmembrane region"/>
    <property type="match status" value="1"/>
</dbReference>
<dbReference type="Gene3D" id="1.10.287.1260">
    <property type="match status" value="1"/>
</dbReference>
<evidence type="ECO:0000256" key="5">
    <source>
        <dbReference type="ARBA" id="ARBA00022989"/>
    </source>
</evidence>
<dbReference type="RefSeq" id="WP_038452872.1">
    <property type="nucleotide sequence ID" value="NZ_AABUZP020000024.1"/>
</dbReference>
<dbReference type="Pfam" id="PF21088">
    <property type="entry name" value="MS_channel_1st"/>
    <property type="match status" value="1"/>
</dbReference>
<evidence type="ECO:0000256" key="2">
    <source>
        <dbReference type="ARBA" id="ARBA00008017"/>
    </source>
</evidence>
<evidence type="ECO:0000313" key="11">
    <source>
        <dbReference type="EMBL" id="EAI5407530.1"/>
    </source>
</evidence>
<comment type="subcellular location">
    <subcellularLocation>
        <location evidence="1">Cell membrane</location>
        <topology evidence="1">Multi-pass membrane protein</topology>
    </subcellularLocation>
</comment>
<gene>
    <name evidence="12" type="ORF">AAH17_05230</name>
    <name evidence="13" type="ORF">AAH24_04045</name>
    <name evidence="11" type="ORF">BVH53_02240</name>
</gene>
<feature type="domain" description="Mechanosensitive ion channel MscS" evidence="8">
    <location>
        <begin position="105"/>
        <end position="171"/>
    </location>
</feature>
<keyword evidence="6 7" id="KW-0472">Membrane</keyword>
<evidence type="ECO:0000259" key="9">
    <source>
        <dbReference type="Pfam" id="PF21082"/>
    </source>
</evidence>
<feature type="transmembrane region" description="Helical" evidence="7">
    <location>
        <begin position="19"/>
        <end position="37"/>
    </location>
</feature>
<dbReference type="Gene3D" id="2.30.30.60">
    <property type="match status" value="1"/>
</dbReference>
<dbReference type="InterPro" id="IPR023408">
    <property type="entry name" value="MscS_beta-dom_sf"/>
</dbReference>
<evidence type="ECO:0000259" key="8">
    <source>
        <dbReference type="Pfam" id="PF00924"/>
    </source>
</evidence>
<dbReference type="Pfam" id="PF00924">
    <property type="entry name" value="MS_channel_2nd"/>
    <property type="match status" value="1"/>
</dbReference>
<feature type="domain" description="Mechanosensitive ion channel MscS C-terminal" evidence="9">
    <location>
        <begin position="178"/>
        <end position="260"/>
    </location>
</feature>
<dbReference type="EMBL" id="AACCXK010000007">
    <property type="protein sequence ID" value="EAK0453057.1"/>
    <property type="molecule type" value="Genomic_DNA"/>
</dbReference>
<dbReference type="Pfam" id="PF21082">
    <property type="entry name" value="MS_channel_3rd"/>
    <property type="match status" value="1"/>
</dbReference>
<keyword evidence="5 7" id="KW-1133">Transmembrane helix</keyword>
<sequence>MDFIQNIDYMSVLALSSKYAIKFIVSILIFFIGKWIISKLAIVLEKIIRRTKIDPMLGNFVINSARTMLFIFVILAALSNLGIETTSFVAVLGAVGLAIGMAFKDTFGNVGAGVLIIFFKPFKLGDNIEIGGSVGVASDLNLFSTCLRTGDNKIIIIPNSQVISSRIINYSLSPTRRVDLVFGIDYKDDLKLARDIILDIAEKKDTILKDPAPFVGVLSLGDNSVNLTAKFWTNNENYWSVYHQMLEEVKLAFDENGISIPFPQVVTHHVYEKQ</sequence>
<evidence type="ECO:0000259" key="10">
    <source>
        <dbReference type="Pfam" id="PF21088"/>
    </source>
</evidence>
<comment type="caution">
    <text evidence="12">The sequence shown here is derived from an EMBL/GenBank/DDBJ whole genome shotgun (WGS) entry which is preliminary data.</text>
</comment>
<dbReference type="EMBL" id="AABQDW010000002">
    <property type="protein sequence ID" value="EAI5407530.1"/>
    <property type="molecule type" value="Genomic_DNA"/>
</dbReference>
<feature type="transmembrane region" description="Helical" evidence="7">
    <location>
        <begin position="85"/>
        <end position="103"/>
    </location>
</feature>
<dbReference type="AlphaFoldDB" id="A0A5L4IXU9"/>
<name>A0A5L4IXU9_CAMFE</name>
<dbReference type="InterPro" id="IPR010920">
    <property type="entry name" value="LSM_dom_sf"/>
</dbReference>
<evidence type="ECO:0000256" key="1">
    <source>
        <dbReference type="ARBA" id="ARBA00004651"/>
    </source>
</evidence>
<evidence type="ECO:0000256" key="6">
    <source>
        <dbReference type="ARBA" id="ARBA00023136"/>
    </source>
</evidence>
<dbReference type="InterPro" id="IPR006685">
    <property type="entry name" value="MscS_channel_2nd"/>
</dbReference>
<protein>
    <submittedName>
        <fullName evidence="12">Mechanosensitive ion channel</fullName>
    </submittedName>
</protein>
<dbReference type="SUPFAM" id="SSF82689">
    <property type="entry name" value="Mechanosensitive channel protein MscS (YggB), C-terminal domain"/>
    <property type="match status" value="1"/>
</dbReference>
<dbReference type="EMBL" id="AACCXM010000002">
    <property type="protein sequence ID" value="EAK0468543.1"/>
    <property type="molecule type" value="Genomic_DNA"/>
</dbReference>
<feature type="domain" description="Mechanosensitive ion channel transmembrane helices 2/3" evidence="10">
    <location>
        <begin position="69"/>
        <end position="104"/>
    </location>
</feature>
<dbReference type="PANTHER" id="PTHR30221:SF1">
    <property type="entry name" value="SMALL-CONDUCTANCE MECHANOSENSITIVE CHANNEL"/>
    <property type="match status" value="1"/>
</dbReference>
<dbReference type="InterPro" id="IPR011014">
    <property type="entry name" value="MscS_channel_TM-2"/>
</dbReference>
<evidence type="ECO:0000256" key="4">
    <source>
        <dbReference type="ARBA" id="ARBA00022692"/>
    </source>
</evidence>
<comment type="similarity">
    <text evidence="2">Belongs to the MscS (TC 1.A.23) family.</text>
</comment>
<evidence type="ECO:0000313" key="13">
    <source>
        <dbReference type="EMBL" id="EAK0468543.1"/>
    </source>
</evidence>
<keyword evidence="3" id="KW-1003">Cell membrane</keyword>
<organism evidence="12">
    <name type="scientific">Campylobacter fetus</name>
    <dbReference type="NCBI Taxonomy" id="196"/>
    <lineage>
        <taxon>Bacteria</taxon>
        <taxon>Pseudomonadati</taxon>
        <taxon>Campylobacterota</taxon>
        <taxon>Epsilonproteobacteria</taxon>
        <taxon>Campylobacterales</taxon>
        <taxon>Campylobacteraceae</taxon>
        <taxon>Campylobacter</taxon>
    </lineage>
</organism>
<proteinExistence type="inferred from homology"/>
<feature type="transmembrane region" description="Helical" evidence="7">
    <location>
        <begin position="57"/>
        <end position="79"/>
    </location>
</feature>
<dbReference type="InterPro" id="IPR011066">
    <property type="entry name" value="MscS_channel_C_sf"/>
</dbReference>
<dbReference type="InterPro" id="IPR049142">
    <property type="entry name" value="MS_channel_1st"/>
</dbReference>
<dbReference type="Proteomes" id="UP000557842">
    <property type="component" value="Unassembled WGS sequence"/>
</dbReference>
<evidence type="ECO:0000313" key="14">
    <source>
        <dbReference type="Proteomes" id="UP000557842"/>
    </source>
</evidence>
<accession>A0A5L4IXU9</accession>
<evidence type="ECO:0000256" key="3">
    <source>
        <dbReference type="ARBA" id="ARBA00022475"/>
    </source>
</evidence>
<dbReference type="GO" id="GO:0008381">
    <property type="term" value="F:mechanosensitive monoatomic ion channel activity"/>
    <property type="evidence" value="ECO:0007669"/>
    <property type="project" value="InterPro"/>
</dbReference>
<dbReference type="PANTHER" id="PTHR30221">
    <property type="entry name" value="SMALL-CONDUCTANCE MECHANOSENSITIVE CHANNEL"/>
    <property type="match status" value="1"/>
</dbReference>
<dbReference type="GO" id="GO:0005886">
    <property type="term" value="C:plasma membrane"/>
    <property type="evidence" value="ECO:0007669"/>
    <property type="project" value="UniProtKB-SubCell"/>
</dbReference>
<dbReference type="Gene3D" id="3.30.70.100">
    <property type="match status" value="1"/>
</dbReference>